<evidence type="ECO:0000313" key="2">
    <source>
        <dbReference type="EMBL" id="RSX52678.1"/>
    </source>
</evidence>
<gene>
    <name evidence="2" type="ORF">D2E23_0406</name>
</gene>
<keyword evidence="1" id="KW-1133">Transmembrane helix</keyword>
<organism evidence="2 3">
    <name type="scientific">Bifidobacterium callimiconis</name>
    <dbReference type="NCBI Taxonomy" id="2306973"/>
    <lineage>
        <taxon>Bacteria</taxon>
        <taxon>Bacillati</taxon>
        <taxon>Actinomycetota</taxon>
        <taxon>Actinomycetes</taxon>
        <taxon>Bifidobacteriales</taxon>
        <taxon>Bifidobacteriaceae</taxon>
        <taxon>Bifidobacterium</taxon>
    </lineage>
</organism>
<keyword evidence="1" id="KW-0812">Transmembrane</keyword>
<comment type="caution">
    <text evidence="2">The sequence shown here is derived from an EMBL/GenBank/DDBJ whole genome shotgun (WGS) entry which is preliminary data.</text>
</comment>
<dbReference type="Proteomes" id="UP000288607">
    <property type="component" value="Unassembled WGS sequence"/>
</dbReference>
<evidence type="ECO:0000313" key="3">
    <source>
        <dbReference type="Proteomes" id="UP000288607"/>
    </source>
</evidence>
<feature type="transmembrane region" description="Helical" evidence="1">
    <location>
        <begin position="54"/>
        <end position="72"/>
    </location>
</feature>
<dbReference type="EMBL" id="QXGJ01000001">
    <property type="protein sequence ID" value="RSX52678.1"/>
    <property type="molecule type" value="Genomic_DNA"/>
</dbReference>
<name>A0A430FIY4_9BIFI</name>
<feature type="transmembrane region" description="Helical" evidence="1">
    <location>
        <begin position="24"/>
        <end position="42"/>
    </location>
</feature>
<accession>A0A430FIY4</accession>
<sequence length="85" mass="9725">MNTHDDLPWRHVRQWPARHHGTRGLWLILITLAEGWCACYAITHSHLTGSPQWAITLSALLTVILPMVWLWLVCEKEEGDVDDAA</sequence>
<reference evidence="2 3" key="1">
    <citation type="submission" date="2018-09" db="EMBL/GenBank/DDBJ databases">
        <title>Characterization of the phylogenetic diversity of five novel species belonging to the genus Bifidobacterium.</title>
        <authorList>
            <person name="Lugli G.A."/>
            <person name="Duranti S."/>
            <person name="Milani C."/>
        </authorList>
    </citation>
    <scope>NUCLEOTIDE SEQUENCE [LARGE SCALE GENOMIC DNA]</scope>
    <source>
        <strain evidence="2 3">2028B</strain>
    </source>
</reference>
<keyword evidence="1" id="KW-0472">Membrane</keyword>
<keyword evidence="3" id="KW-1185">Reference proteome</keyword>
<proteinExistence type="predicted"/>
<dbReference type="RefSeq" id="WP_126029323.1">
    <property type="nucleotide sequence ID" value="NZ_QXGJ01000001.1"/>
</dbReference>
<evidence type="ECO:0000256" key="1">
    <source>
        <dbReference type="SAM" id="Phobius"/>
    </source>
</evidence>
<protein>
    <submittedName>
        <fullName evidence="2">Uncharacterized protein</fullName>
    </submittedName>
</protein>
<dbReference type="AlphaFoldDB" id="A0A430FIY4"/>